<accession>A0A0F7U2Q2</accession>
<gene>
    <name evidence="2" type="ORF">PMG11_11028</name>
</gene>
<dbReference type="AlphaFoldDB" id="A0A0F7U2Q2"/>
<evidence type="ECO:0000313" key="3">
    <source>
        <dbReference type="Proteomes" id="UP000042958"/>
    </source>
</evidence>
<proteinExistence type="predicted"/>
<dbReference type="Proteomes" id="UP000042958">
    <property type="component" value="Unassembled WGS sequence"/>
</dbReference>
<sequence>MPSTPLLPDIVQADTTPVTHVRVVVHTLGAAGPNTSDNHWSIYLLHSDRVSSTRINMRAEFEDPSGKLEWTKHAYTQTTSAIRHWDFPVAAGITVLYFARLIYSHRRDRYEMSGGGSGCRWWVYNIISDLAQESYIHQSAPGTIWPNLLYLYHMTKEPKPLHMVQGTFY</sequence>
<dbReference type="OrthoDB" id="3527137at2759"/>
<name>A0A0F7U2Q2_PENBI</name>
<organism evidence="2 3">
    <name type="scientific">Penicillium brasilianum</name>
    <dbReference type="NCBI Taxonomy" id="104259"/>
    <lineage>
        <taxon>Eukaryota</taxon>
        <taxon>Fungi</taxon>
        <taxon>Dikarya</taxon>
        <taxon>Ascomycota</taxon>
        <taxon>Pezizomycotina</taxon>
        <taxon>Eurotiomycetes</taxon>
        <taxon>Eurotiomycetidae</taxon>
        <taxon>Eurotiales</taxon>
        <taxon>Aspergillaceae</taxon>
        <taxon>Penicillium</taxon>
    </lineage>
</organism>
<feature type="domain" description="DUF7770" evidence="1">
    <location>
        <begin position="21"/>
        <end position="169"/>
    </location>
</feature>
<dbReference type="EMBL" id="CDHK01000017">
    <property type="protein sequence ID" value="CEJ62531.1"/>
    <property type="molecule type" value="Genomic_DNA"/>
</dbReference>
<dbReference type="InterPro" id="IPR056672">
    <property type="entry name" value="DUF7770"/>
</dbReference>
<reference evidence="3" key="1">
    <citation type="journal article" date="2015" name="Genome Announc.">
        <title>Draft genome sequence of the fungus Penicillium brasilianum MG11.</title>
        <authorList>
            <person name="Horn F."/>
            <person name="Linde J."/>
            <person name="Mattern D.J."/>
            <person name="Walther G."/>
            <person name="Guthke R."/>
            <person name="Brakhage A.A."/>
            <person name="Valiante V."/>
        </authorList>
    </citation>
    <scope>NUCLEOTIDE SEQUENCE [LARGE SCALE GENOMIC DNA]</scope>
    <source>
        <strain evidence="3">MG11</strain>
    </source>
</reference>
<evidence type="ECO:0000259" key="1">
    <source>
        <dbReference type="Pfam" id="PF24968"/>
    </source>
</evidence>
<evidence type="ECO:0000313" key="2">
    <source>
        <dbReference type="EMBL" id="CEJ62531.1"/>
    </source>
</evidence>
<dbReference type="Pfam" id="PF24968">
    <property type="entry name" value="DUF7770"/>
    <property type="match status" value="1"/>
</dbReference>
<dbReference type="STRING" id="104259.A0A0F7U2Q2"/>
<keyword evidence="3" id="KW-1185">Reference proteome</keyword>
<protein>
    <recommendedName>
        <fullName evidence="1">DUF7770 domain-containing protein</fullName>
    </recommendedName>
</protein>